<dbReference type="RefSeq" id="WP_120791615.1">
    <property type="nucleotide sequence ID" value="NZ_JAUFSA010000001.1"/>
</dbReference>
<dbReference type="InterPro" id="IPR025240">
    <property type="entry name" value="DUF4189"/>
</dbReference>
<sequence>MAKRRGRIAAVLATAAAAMIFTPMPAAGARPADAAANLPPLITHYGAIAYGPGGSQGKARRHLSKLGAQQQALQRCGDSSCTVVSTFTRCGAVAHDGATYHGGVGLSRGMAEAHAISRLGGGWIVDWACN</sequence>
<dbReference type="Proteomes" id="UP001229081">
    <property type="component" value="Unassembled WGS sequence"/>
</dbReference>
<dbReference type="AlphaFoldDB" id="A0A386U1A6"/>
<gene>
    <name evidence="3" type="ORF">QXL92_20770</name>
</gene>
<accession>A0A386U1A6</accession>
<evidence type="ECO:0000256" key="1">
    <source>
        <dbReference type="SAM" id="SignalP"/>
    </source>
</evidence>
<feature type="domain" description="DUF4189" evidence="2">
    <location>
        <begin position="45"/>
        <end position="119"/>
    </location>
</feature>
<protein>
    <submittedName>
        <fullName evidence="3">DUF4189 domain-containing protein</fullName>
    </submittedName>
</protein>
<comment type="caution">
    <text evidence="3">The sequence shown here is derived from an EMBL/GenBank/DDBJ whole genome shotgun (WGS) entry which is preliminary data.</text>
</comment>
<dbReference type="KEGG" id="mpag:C0J29_04195"/>
<keyword evidence="1" id="KW-0732">Signal</keyword>
<feature type="chain" id="PRO_5043166349" evidence="1">
    <location>
        <begin position="29"/>
        <end position="130"/>
    </location>
</feature>
<evidence type="ECO:0000313" key="3">
    <source>
        <dbReference type="EMBL" id="MDP7737183.1"/>
    </source>
</evidence>
<proteinExistence type="predicted"/>
<reference evidence="3" key="1">
    <citation type="submission" date="2023-06" db="EMBL/GenBank/DDBJ databases">
        <title>Identification of two novel mycobacterium reveal diversities and complexities of Mycobacterium gordonae clade.</title>
        <authorList>
            <person name="Matsumoto Y."/>
            <person name="Nakamura S."/>
            <person name="Motooka D."/>
            <person name="Fukushima K."/>
        </authorList>
    </citation>
    <scope>NUCLEOTIDE SEQUENCE</scope>
    <source>
        <strain evidence="3">TY812</strain>
    </source>
</reference>
<name>A0A386U1A6_9MYCO</name>
<organism evidence="3 4">
    <name type="scientific">Mycobacterium paragordonae</name>
    <dbReference type="NCBI Taxonomy" id="1389713"/>
    <lineage>
        <taxon>Bacteria</taxon>
        <taxon>Bacillati</taxon>
        <taxon>Actinomycetota</taxon>
        <taxon>Actinomycetes</taxon>
        <taxon>Mycobacteriales</taxon>
        <taxon>Mycobacteriaceae</taxon>
        <taxon>Mycobacterium</taxon>
    </lineage>
</organism>
<evidence type="ECO:0000313" key="4">
    <source>
        <dbReference type="Proteomes" id="UP001229081"/>
    </source>
</evidence>
<feature type="signal peptide" evidence="1">
    <location>
        <begin position="1"/>
        <end position="28"/>
    </location>
</feature>
<evidence type="ECO:0000259" key="2">
    <source>
        <dbReference type="Pfam" id="PF13827"/>
    </source>
</evidence>
<dbReference type="Pfam" id="PF13827">
    <property type="entry name" value="DUF4189"/>
    <property type="match status" value="1"/>
</dbReference>
<dbReference type="EMBL" id="JAUFSA010000001">
    <property type="protein sequence ID" value="MDP7737183.1"/>
    <property type="molecule type" value="Genomic_DNA"/>
</dbReference>